<protein>
    <submittedName>
        <fullName evidence="1">Uncharacterized protein</fullName>
    </submittedName>
</protein>
<accession>A0A540LSV5</accession>
<organism evidence="1 2">
    <name type="scientific">Malus baccata</name>
    <name type="common">Siberian crab apple</name>
    <name type="synonym">Pyrus baccata</name>
    <dbReference type="NCBI Taxonomy" id="106549"/>
    <lineage>
        <taxon>Eukaryota</taxon>
        <taxon>Viridiplantae</taxon>
        <taxon>Streptophyta</taxon>
        <taxon>Embryophyta</taxon>
        <taxon>Tracheophyta</taxon>
        <taxon>Spermatophyta</taxon>
        <taxon>Magnoliopsida</taxon>
        <taxon>eudicotyledons</taxon>
        <taxon>Gunneridae</taxon>
        <taxon>Pentapetalae</taxon>
        <taxon>rosids</taxon>
        <taxon>fabids</taxon>
        <taxon>Rosales</taxon>
        <taxon>Rosaceae</taxon>
        <taxon>Amygdaloideae</taxon>
        <taxon>Maleae</taxon>
        <taxon>Malus</taxon>
    </lineage>
</organism>
<evidence type="ECO:0000313" key="1">
    <source>
        <dbReference type="EMBL" id="TQD89575.1"/>
    </source>
</evidence>
<reference evidence="1 2" key="1">
    <citation type="journal article" date="2019" name="G3 (Bethesda)">
        <title>Sequencing of a Wild Apple (Malus baccata) Genome Unravels the Differences Between Cultivated and Wild Apple Species Regarding Disease Resistance and Cold Tolerance.</title>
        <authorList>
            <person name="Chen X."/>
        </authorList>
    </citation>
    <scope>NUCLEOTIDE SEQUENCE [LARGE SCALE GENOMIC DNA]</scope>
    <source>
        <strain evidence="2">cv. Shandingzi</strain>
        <tissue evidence="1">Leaves</tissue>
    </source>
</reference>
<gene>
    <name evidence="1" type="ORF">C1H46_024872</name>
</gene>
<proteinExistence type="predicted"/>
<sequence>MEIVTLKQSSPPSNSVKANDEIPSALAAGTKLLTKYSKTSPNKRGTERAGCCRKGSGDVEFAVQGLSRNRRLTLKPFCFACQNFDMVLVGGESLNSDWILGETCGSLCWGLKRLFNSLVVGVGIKGSDAGLNDVMGPGRV</sequence>
<keyword evidence="2" id="KW-1185">Reference proteome</keyword>
<dbReference type="EMBL" id="VIEB01000474">
    <property type="protein sequence ID" value="TQD89575.1"/>
    <property type="molecule type" value="Genomic_DNA"/>
</dbReference>
<dbReference type="Proteomes" id="UP000315295">
    <property type="component" value="Unassembled WGS sequence"/>
</dbReference>
<name>A0A540LSV5_MALBA</name>
<comment type="caution">
    <text evidence="1">The sequence shown here is derived from an EMBL/GenBank/DDBJ whole genome shotgun (WGS) entry which is preliminary data.</text>
</comment>
<dbReference type="AlphaFoldDB" id="A0A540LSV5"/>
<evidence type="ECO:0000313" key="2">
    <source>
        <dbReference type="Proteomes" id="UP000315295"/>
    </source>
</evidence>